<keyword evidence="1" id="KW-0472">Membrane</keyword>
<dbReference type="Pfam" id="PF07705">
    <property type="entry name" value="CARDB"/>
    <property type="match status" value="1"/>
</dbReference>
<proteinExistence type="predicted"/>
<feature type="domain" description="CARDB" evidence="3">
    <location>
        <begin position="418"/>
        <end position="493"/>
    </location>
</feature>
<evidence type="ECO:0000313" key="4">
    <source>
        <dbReference type="EMBL" id="SDK41487.1"/>
    </source>
</evidence>
<reference evidence="5" key="1">
    <citation type="submission" date="2016-10" db="EMBL/GenBank/DDBJ databases">
        <authorList>
            <person name="Varghese N."/>
            <person name="Submissions S."/>
        </authorList>
    </citation>
    <scope>NUCLEOTIDE SEQUENCE [LARGE SCALE GENOMIC DNA]</scope>
    <source>
        <strain evidence="5">B4,CECT 8067,JCM 17497</strain>
    </source>
</reference>
<keyword evidence="5" id="KW-1185">Reference proteome</keyword>
<dbReference type="Gene3D" id="2.60.40.10">
    <property type="entry name" value="Immunoglobulins"/>
    <property type="match status" value="2"/>
</dbReference>
<dbReference type="InterPro" id="IPR013783">
    <property type="entry name" value="Ig-like_fold"/>
</dbReference>
<evidence type="ECO:0000313" key="5">
    <source>
        <dbReference type="Proteomes" id="UP000198882"/>
    </source>
</evidence>
<dbReference type="STRING" id="1095776.SAMN04515672_3043"/>
<evidence type="ECO:0000259" key="3">
    <source>
        <dbReference type="Pfam" id="PF07705"/>
    </source>
</evidence>
<keyword evidence="1" id="KW-1133">Transmembrane helix</keyword>
<evidence type="ECO:0000259" key="2">
    <source>
        <dbReference type="Pfam" id="PF07581"/>
    </source>
</evidence>
<gene>
    <name evidence="4" type="ORF">SAMN04515672_3043</name>
</gene>
<dbReference type="EMBL" id="FNFE01000004">
    <property type="protein sequence ID" value="SDK41487.1"/>
    <property type="molecule type" value="Genomic_DNA"/>
</dbReference>
<dbReference type="Gene3D" id="2.160.20.110">
    <property type="match status" value="1"/>
</dbReference>
<dbReference type="InterPro" id="IPR011493">
    <property type="entry name" value="GLUG"/>
</dbReference>
<dbReference type="Proteomes" id="UP000198882">
    <property type="component" value="Unassembled WGS sequence"/>
</dbReference>
<organism evidence="4 5">
    <name type="scientific">Natronorubrum texcoconense</name>
    <dbReference type="NCBI Taxonomy" id="1095776"/>
    <lineage>
        <taxon>Archaea</taxon>
        <taxon>Methanobacteriati</taxon>
        <taxon>Methanobacteriota</taxon>
        <taxon>Stenosarchaea group</taxon>
        <taxon>Halobacteria</taxon>
        <taxon>Halobacteriales</taxon>
        <taxon>Natrialbaceae</taxon>
        <taxon>Natronorubrum</taxon>
    </lineage>
</organism>
<evidence type="ECO:0000256" key="1">
    <source>
        <dbReference type="SAM" id="Phobius"/>
    </source>
</evidence>
<sequence length="730" mass="75766">MDDLDGEGTTENPYKITEVDELQLMNEDLSAHYVLEEDIGASETETWNGGAGFEPIGDRDSPFSGSFDGQDHAIEDLTINRAGEDDIALFGATTGPVESVYIEDAFVSGDRAAVVVSYLGGDLRSVYASGEIETERGGGLVRTDDRDLENTIERSGSDVAVRGGDTRGFGGIIGNGQGNIEILNSYATGEVEAEGRQVGGLVGTLGSNSAIRNSYATGSVTGDREVGGLVGNNEGPVTDVFALGTIRGNSETGALAGVNQGDRSGTDGSITNGYWNAALSNQNVGDSNDDVGTSIRTNEITGSDATDNLDIDFDNFWTLTDDYPVLEWQVQDLSIALDDSTVGEGQQTGVTVTLTLDDGSTVTASEVADYDAGGIVDVDAGVVDANQQGTTEITATVADQSDSAELEVVEPPNIELEESDLDADAVVEGSPLTATATYENDGGPGSHTAELTANGEVVDTQTVSLEADAETDVDFEWTPDGPVGTEYDVSVDGADLGSVAVVEPGTISLADISVPEEVGSGEPYEFTVDLENAADETVIDTVEYELESQTAITEPVAVDSDGSTATLGYETDVDTGLTVVHAVTVDDETLEATSQVTEPPLFDVTDVESPEDVESGDEFDLSVTVENTGGVEGTQSVTVSDNDSEIATEELTLEADSSETISLAVSEDATGEYEYTVATDDDETDVTVTVSEEADDDGADDSDGLPGFGAVVAVGALAVAVAVATLRRRN</sequence>
<feature type="domain" description="GLUG" evidence="2">
    <location>
        <begin position="195"/>
        <end position="221"/>
    </location>
</feature>
<accession>A0A1G9BPV3</accession>
<feature type="transmembrane region" description="Helical" evidence="1">
    <location>
        <begin position="705"/>
        <end position="726"/>
    </location>
</feature>
<keyword evidence="1" id="KW-0812">Transmembrane</keyword>
<name>A0A1G9BPV3_9EURY</name>
<dbReference type="InterPro" id="IPR011635">
    <property type="entry name" value="CARDB"/>
</dbReference>
<dbReference type="AlphaFoldDB" id="A0A1G9BPV3"/>
<protein>
    <submittedName>
        <fullName evidence="4">The GLUG motif-containing protein</fullName>
    </submittedName>
</protein>
<dbReference type="Gene3D" id="2.60.40.1080">
    <property type="match status" value="1"/>
</dbReference>
<dbReference type="Pfam" id="PF07581">
    <property type="entry name" value="Glug"/>
    <property type="match status" value="1"/>
</dbReference>